<protein>
    <submittedName>
        <fullName evidence="1">Uncharacterized protein</fullName>
    </submittedName>
</protein>
<organism evidence="1 2">
    <name type="scientific">Batillaria attramentaria</name>
    <dbReference type="NCBI Taxonomy" id="370345"/>
    <lineage>
        <taxon>Eukaryota</taxon>
        <taxon>Metazoa</taxon>
        <taxon>Spiralia</taxon>
        <taxon>Lophotrochozoa</taxon>
        <taxon>Mollusca</taxon>
        <taxon>Gastropoda</taxon>
        <taxon>Caenogastropoda</taxon>
        <taxon>Sorbeoconcha</taxon>
        <taxon>Cerithioidea</taxon>
        <taxon>Batillariidae</taxon>
        <taxon>Batillaria</taxon>
    </lineage>
</organism>
<keyword evidence="2" id="KW-1185">Reference proteome</keyword>
<sequence length="58" mass="6505">YTVSKVVVVMGGPRTQRKGKGDMLAAMAMSFVHKKPHFLNRFIPSMQNNPAVLVFENK</sequence>
<evidence type="ECO:0000313" key="1">
    <source>
        <dbReference type="EMBL" id="KAK7479989.1"/>
    </source>
</evidence>
<dbReference type="Proteomes" id="UP001519460">
    <property type="component" value="Unassembled WGS sequence"/>
</dbReference>
<comment type="caution">
    <text evidence="1">The sequence shown here is derived from an EMBL/GenBank/DDBJ whole genome shotgun (WGS) entry which is preliminary data.</text>
</comment>
<gene>
    <name evidence="1" type="ORF">BaRGS_00028722</name>
</gene>
<dbReference type="AlphaFoldDB" id="A0ABD0JYB8"/>
<accession>A0ABD0JYB8</accession>
<proteinExistence type="predicted"/>
<name>A0ABD0JYB8_9CAEN</name>
<evidence type="ECO:0000313" key="2">
    <source>
        <dbReference type="Proteomes" id="UP001519460"/>
    </source>
</evidence>
<reference evidence="1 2" key="1">
    <citation type="journal article" date="2023" name="Sci. Data">
        <title>Genome assembly of the Korean intertidal mud-creeper Batillaria attramentaria.</title>
        <authorList>
            <person name="Patra A.K."/>
            <person name="Ho P.T."/>
            <person name="Jun S."/>
            <person name="Lee S.J."/>
            <person name="Kim Y."/>
            <person name="Won Y.J."/>
        </authorList>
    </citation>
    <scope>NUCLEOTIDE SEQUENCE [LARGE SCALE GENOMIC DNA]</scope>
    <source>
        <strain evidence="1">Wonlab-2016</strain>
    </source>
</reference>
<feature type="non-terminal residue" evidence="1">
    <location>
        <position position="1"/>
    </location>
</feature>
<dbReference type="EMBL" id="JACVVK020000290">
    <property type="protein sequence ID" value="KAK7479989.1"/>
    <property type="molecule type" value="Genomic_DNA"/>
</dbReference>